<dbReference type="eggNOG" id="ENOG502RYAK">
    <property type="taxonomic scope" value="Eukaryota"/>
</dbReference>
<comment type="caution">
    <text evidence="2">The sequence shown here is derived from an EMBL/GenBank/DDBJ whole genome shotgun (WGS) entry which is preliminary data.</text>
</comment>
<evidence type="ECO:0000256" key="1">
    <source>
        <dbReference type="SAM" id="Phobius"/>
    </source>
</evidence>
<name>A0A066X3P7_COLSU</name>
<organism evidence="2 3">
    <name type="scientific">Colletotrichum sublineola</name>
    <name type="common">Sorghum anthracnose fungus</name>
    <dbReference type="NCBI Taxonomy" id="1173701"/>
    <lineage>
        <taxon>Eukaryota</taxon>
        <taxon>Fungi</taxon>
        <taxon>Dikarya</taxon>
        <taxon>Ascomycota</taxon>
        <taxon>Pezizomycotina</taxon>
        <taxon>Sordariomycetes</taxon>
        <taxon>Hypocreomycetidae</taxon>
        <taxon>Glomerellales</taxon>
        <taxon>Glomerellaceae</taxon>
        <taxon>Colletotrichum</taxon>
        <taxon>Colletotrichum graminicola species complex</taxon>
    </lineage>
</organism>
<keyword evidence="1" id="KW-1133">Transmembrane helix</keyword>
<gene>
    <name evidence="2" type="ORF">CSUB01_08359</name>
</gene>
<feature type="transmembrane region" description="Helical" evidence="1">
    <location>
        <begin position="294"/>
        <end position="316"/>
    </location>
</feature>
<evidence type="ECO:0000313" key="2">
    <source>
        <dbReference type="EMBL" id="KDN62299.1"/>
    </source>
</evidence>
<evidence type="ECO:0000313" key="3">
    <source>
        <dbReference type="Proteomes" id="UP000027238"/>
    </source>
</evidence>
<feature type="transmembrane region" description="Helical" evidence="1">
    <location>
        <begin position="686"/>
        <end position="705"/>
    </location>
</feature>
<dbReference type="HOGENOM" id="CLU_015738_0_0_1"/>
<feature type="transmembrane region" description="Helical" evidence="1">
    <location>
        <begin position="165"/>
        <end position="186"/>
    </location>
</feature>
<dbReference type="OMA" id="IGFYESC"/>
<dbReference type="AlphaFoldDB" id="A0A066X3P7"/>
<dbReference type="OrthoDB" id="5392263at2759"/>
<feature type="transmembrane region" description="Helical" evidence="1">
    <location>
        <begin position="613"/>
        <end position="638"/>
    </location>
</feature>
<feature type="transmembrane region" description="Helical" evidence="1">
    <location>
        <begin position="571"/>
        <end position="593"/>
    </location>
</feature>
<feature type="transmembrane region" description="Helical" evidence="1">
    <location>
        <begin position="532"/>
        <end position="559"/>
    </location>
</feature>
<feature type="transmembrane region" description="Helical" evidence="1">
    <location>
        <begin position="263"/>
        <end position="282"/>
    </location>
</feature>
<sequence>MAEEPLDTRNSTDTVLEKVLENFAPQENSINDASWYSQCTGNVLAEWNEEKKAGVTHETRSRIINGLVVDIDGTRFHDSGNIVIEAEDAWGISIGLCKEFCGRDNLDMVKNISRPNPLGLSSYFDAAQVTSFNRFASASTNYLLPWLTLVAQLPYETESMQADFFSLYIGLGSPLLMTFSLMMTILNKRWIRKKFRDLAQTCGGDMKTRVQNALVIADEAGQAPIRLRQKDGWLARLVVLDANTKWWTKAANSLKSTRRGTTLSLIAQLAMATAAWVLTVTGSLQQKVGDTEEALVLSSGSLWIWLVPVIIGWVMVGTQREEDTVRSALRHANRGIGVKKNEETGIEAVTYNAKGRESPKLADPDTRCVNMAPPPLETNRPVIPAFPTEMNQSGIPLLPIQIDQSGISPPPTETNQPSPVLGMFGVAGCQRQQGPVFNYARSISWLNFADRLYKAFEAAIKRMHEQDDIVSQPDKTLDDWIRISADCGLAPDSCTHANGSTDRQQQPKKPLSHELVEYTSLSDMSSEAKSTFLWHVFCSILVALALQWGTTGWAIYIAYETVVKGLGCRSGSYVIYGVLATASCVVMLSSAWISHFTMRGYQNAPFKTGRLQLCGALAVVTRIFGQMLLIGNTIWLLAISIFELIGFFDSCYCAGAQLSKGLDHGWILLFKDADALKADAQGAWKTGIGMGFVTTILAVIIFYLASREKPEPQGDDDD</sequence>
<keyword evidence="1" id="KW-0812">Transmembrane</keyword>
<dbReference type="EMBL" id="JMSE01001337">
    <property type="protein sequence ID" value="KDN62299.1"/>
    <property type="molecule type" value="Genomic_DNA"/>
</dbReference>
<accession>A0A066X3P7</accession>
<keyword evidence="3" id="KW-1185">Reference proteome</keyword>
<reference evidence="3" key="1">
    <citation type="journal article" date="2014" name="Genome Announc.">
        <title>Draft genome sequence of Colletotrichum sublineola, a destructive pathogen of cultivated sorghum.</title>
        <authorList>
            <person name="Baroncelli R."/>
            <person name="Sanz-Martin J.M."/>
            <person name="Rech G.E."/>
            <person name="Sukno S.A."/>
            <person name="Thon M.R."/>
        </authorList>
    </citation>
    <scope>NUCLEOTIDE SEQUENCE [LARGE SCALE GENOMIC DNA]</scope>
    <source>
        <strain evidence="3">TX430BB</strain>
    </source>
</reference>
<dbReference type="Proteomes" id="UP000027238">
    <property type="component" value="Unassembled WGS sequence"/>
</dbReference>
<keyword evidence="1" id="KW-0472">Membrane</keyword>
<proteinExistence type="predicted"/>
<protein>
    <submittedName>
        <fullName evidence="2">Uncharacterized protein</fullName>
    </submittedName>
</protein>